<keyword evidence="6" id="KW-0436">Ligase</keyword>
<sequence length="191" mass="22494">MNKQQLRQGYLAKRRQLTDDEYQCLNLKLLAQFQQLDLSTIRCAHLFLPMVQNREPDTYLIRDWLKENHRDIKIVFPKTDFRTLQMFSYADDDDLVLEVNKYGITEPVAGNEIAAAEIDMVLLPMLIFDTRGYRVGYGKGFYDRFVELCRPDVQLTGLSLFKPVKNIDDVNRHDLRMQVCLTPGQLYNWPR</sequence>
<dbReference type="SUPFAM" id="SSF100950">
    <property type="entry name" value="NagB/RpiA/CoA transferase-like"/>
    <property type="match status" value="1"/>
</dbReference>
<evidence type="ECO:0000256" key="4">
    <source>
        <dbReference type="PIRSR" id="PIRSR006806-1"/>
    </source>
</evidence>
<dbReference type="EC" id="6.3.3.2" evidence="5"/>
<dbReference type="Proteomes" id="UP000505355">
    <property type="component" value="Chromosome"/>
</dbReference>
<dbReference type="Pfam" id="PF01812">
    <property type="entry name" value="5-FTHF_cyc-lig"/>
    <property type="match status" value="1"/>
</dbReference>
<keyword evidence="3 4" id="KW-0067">ATP-binding</keyword>
<dbReference type="PANTHER" id="PTHR23407">
    <property type="entry name" value="ATPASE INHIBITOR/5-FORMYLTETRAHYDROFOLATE CYCLO-LIGASE"/>
    <property type="match status" value="1"/>
</dbReference>
<dbReference type="KEGG" id="mmab:HQ865_18745"/>
<feature type="binding site" evidence="4">
    <location>
        <position position="48"/>
    </location>
    <ligand>
        <name>substrate</name>
    </ligand>
</feature>
<dbReference type="GO" id="GO:0005524">
    <property type="term" value="F:ATP binding"/>
    <property type="evidence" value="ECO:0007669"/>
    <property type="project" value="UniProtKB-KW"/>
</dbReference>
<dbReference type="RefSeq" id="WP_173416377.1">
    <property type="nucleotide sequence ID" value="NZ_CP054139.1"/>
</dbReference>
<accession>A0A7D4UCI4</accession>
<gene>
    <name evidence="6" type="ORF">HQ865_18745</name>
</gene>
<evidence type="ECO:0000256" key="3">
    <source>
        <dbReference type="ARBA" id="ARBA00022840"/>
    </source>
</evidence>
<comment type="catalytic activity">
    <reaction evidence="5">
        <text>(6S)-5-formyl-5,6,7,8-tetrahydrofolate + ATP = (6R)-5,10-methenyltetrahydrofolate + ADP + phosphate</text>
        <dbReference type="Rhea" id="RHEA:10488"/>
        <dbReference type="ChEBI" id="CHEBI:30616"/>
        <dbReference type="ChEBI" id="CHEBI:43474"/>
        <dbReference type="ChEBI" id="CHEBI:57455"/>
        <dbReference type="ChEBI" id="CHEBI:57457"/>
        <dbReference type="ChEBI" id="CHEBI:456216"/>
        <dbReference type="EC" id="6.3.3.2"/>
    </reaction>
</comment>
<dbReference type="NCBIfam" id="TIGR02727">
    <property type="entry name" value="MTHFS_bact"/>
    <property type="match status" value="1"/>
</dbReference>
<dbReference type="PANTHER" id="PTHR23407:SF1">
    <property type="entry name" value="5-FORMYLTETRAHYDROFOLATE CYCLO-LIGASE"/>
    <property type="match status" value="1"/>
</dbReference>
<feature type="binding site" evidence="4">
    <location>
        <begin position="134"/>
        <end position="142"/>
    </location>
    <ligand>
        <name>ATP</name>
        <dbReference type="ChEBI" id="CHEBI:30616"/>
    </ligand>
</feature>
<dbReference type="EMBL" id="CP054139">
    <property type="protein sequence ID" value="QKJ31718.1"/>
    <property type="molecule type" value="Genomic_DNA"/>
</dbReference>
<keyword evidence="5" id="KW-0460">Magnesium</keyword>
<reference evidence="6 7" key="1">
    <citation type="submission" date="2020-05" db="EMBL/GenBank/DDBJ databases">
        <title>Mucilaginibacter mali sp. nov.</title>
        <authorList>
            <person name="Kim H.S."/>
            <person name="Lee K.C."/>
            <person name="Suh M.K."/>
            <person name="Kim J.-S."/>
            <person name="Han K.-I."/>
            <person name="Eom M.K."/>
            <person name="Shin Y.K."/>
            <person name="Lee J.-S."/>
        </authorList>
    </citation>
    <scope>NUCLEOTIDE SEQUENCE [LARGE SCALE GENOMIC DNA]</scope>
    <source>
        <strain evidence="6 7">G2-14</strain>
    </source>
</reference>
<evidence type="ECO:0000256" key="5">
    <source>
        <dbReference type="RuleBase" id="RU361279"/>
    </source>
</evidence>
<dbReference type="InterPro" id="IPR037171">
    <property type="entry name" value="NagB/RpiA_transferase-like"/>
</dbReference>
<dbReference type="GO" id="GO:0035999">
    <property type="term" value="P:tetrahydrofolate interconversion"/>
    <property type="evidence" value="ECO:0007669"/>
    <property type="project" value="TreeGrafter"/>
</dbReference>
<evidence type="ECO:0000256" key="1">
    <source>
        <dbReference type="ARBA" id="ARBA00010638"/>
    </source>
</evidence>
<name>A0A7D4UCI4_9SPHI</name>
<dbReference type="GO" id="GO:0046872">
    <property type="term" value="F:metal ion binding"/>
    <property type="evidence" value="ECO:0007669"/>
    <property type="project" value="UniProtKB-KW"/>
</dbReference>
<proteinExistence type="inferred from homology"/>
<evidence type="ECO:0000256" key="2">
    <source>
        <dbReference type="ARBA" id="ARBA00022741"/>
    </source>
</evidence>
<evidence type="ECO:0000313" key="7">
    <source>
        <dbReference type="Proteomes" id="UP000505355"/>
    </source>
</evidence>
<dbReference type="AlphaFoldDB" id="A0A7D4UCI4"/>
<keyword evidence="5" id="KW-0479">Metal-binding</keyword>
<evidence type="ECO:0000313" key="6">
    <source>
        <dbReference type="EMBL" id="QKJ31718.1"/>
    </source>
</evidence>
<feature type="binding site" evidence="4">
    <location>
        <position position="55"/>
    </location>
    <ligand>
        <name>substrate</name>
    </ligand>
</feature>
<protein>
    <recommendedName>
        <fullName evidence="5">5-formyltetrahydrofolate cyclo-ligase</fullName>
        <ecNumber evidence="5">6.3.3.2</ecNumber>
    </recommendedName>
</protein>
<comment type="cofactor">
    <cofactor evidence="5">
        <name>Mg(2+)</name>
        <dbReference type="ChEBI" id="CHEBI:18420"/>
    </cofactor>
</comment>
<dbReference type="GO" id="GO:0009396">
    <property type="term" value="P:folic acid-containing compound biosynthetic process"/>
    <property type="evidence" value="ECO:0007669"/>
    <property type="project" value="TreeGrafter"/>
</dbReference>
<dbReference type="GO" id="GO:0030272">
    <property type="term" value="F:5-formyltetrahydrofolate cyclo-ligase activity"/>
    <property type="evidence" value="ECO:0007669"/>
    <property type="project" value="UniProtKB-EC"/>
</dbReference>
<feature type="binding site" evidence="4">
    <location>
        <begin position="3"/>
        <end position="7"/>
    </location>
    <ligand>
        <name>ATP</name>
        <dbReference type="ChEBI" id="CHEBI:30616"/>
    </ligand>
</feature>
<dbReference type="InterPro" id="IPR002698">
    <property type="entry name" value="FTHF_cligase"/>
</dbReference>
<keyword evidence="2 4" id="KW-0547">Nucleotide-binding</keyword>
<dbReference type="InterPro" id="IPR024185">
    <property type="entry name" value="FTHF_cligase-like_sf"/>
</dbReference>
<keyword evidence="7" id="KW-1185">Reference proteome</keyword>
<dbReference type="Gene3D" id="3.40.50.10420">
    <property type="entry name" value="NagB/RpiA/CoA transferase-like"/>
    <property type="match status" value="1"/>
</dbReference>
<organism evidence="6 7">
    <name type="scientific">Mucilaginibacter mali</name>
    <dbReference type="NCBI Taxonomy" id="2740462"/>
    <lineage>
        <taxon>Bacteria</taxon>
        <taxon>Pseudomonadati</taxon>
        <taxon>Bacteroidota</taxon>
        <taxon>Sphingobacteriia</taxon>
        <taxon>Sphingobacteriales</taxon>
        <taxon>Sphingobacteriaceae</taxon>
        <taxon>Mucilaginibacter</taxon>
    </lineage>
</organism>
<comment type="similarity">
    <text evidence="1 5">Belongs to the 5-formyltetrahydrofolate cyclo-ligase family.</text>
</comment>
<dbReference type="PIRSF" id="PIRSF006806">
    <property type="entry name" value="FTHF_cligase"/>
    <property type="match status" value="1"/>
</dbReference>